<dbReference type="SUPFAM" id="SSF159894">
    <property type="entry name" value="YgaC/TfoX-N like"/>
    <property type="match status" value="1"/>
</dbReference>
<organism evidence="2 3">
    <name type="scientific">Cellulomonas carbonis T26</name>
    <dbReference type="NCBI Taxonomy" id="947969"/>
    <lineage>
        <taxon>Bacteria</taxon>
        <taxon>Bacillati</taxon>
        <taxon>Actinomycetota</taxon>
        <taxon>Actinomycetes</taxon>
        <taxon>Micrococcales</taxon>
        <taxon>Cellulomonadaceae</taxon>
        <taxon>Cellulomonas</taxon>
    </lineage>
</organism>
<dbReference type="OrthoDB" id="214902at2"/>
<dbReference type="InterPro" id="IPR007076">
    <property type="entry name" value="TfoX_N"/>
</dbReference>
<evidence type="ECO:0000313" key="2">
    <source>
        <dbReference type="EMBL" id="KGM12713.1"/>
    </source>
</evidence>
<comment type="caution">
    <text evidence="2">The sequence shown here is derived from an EMBL/GenBank/DDBJ whole genome shotgun (WGS) entry which is preliminary data.</text>
</comment>
<keyword evidence="2" id="KW-0489">Methyltransferase</keyword>
<proteinExistence type="predicted"/>
<reference evidence="2 3" key="1">
    <citation type="submission" date="2013-08" db="EMBL/GenBank/DDBJ databases">
        <title>Genome sequencing of Cellulomonas carbonis T26.</title>
        <authorList>
            <person name="Chen F."/>
            <person name="Li Y."/>
            <person name="Wang G."/>
        </authorList>
    </citation>
    <scope>NUCLEOTIDE SEQUENCE [LARGE SCALE GENOMIC DNA]</scope>
    <source>
        <strain evidence="2 3">T26</strain>
    </source>
</reference>
<gene>
    <name evidence="2" type="ORF">N868_00025</name>
</gene>
<accession>A0A0A0BWF5</accession>
<sequence length="108" mass="11588">MAVDEGLVARVRERLAGPTLSERRMFGGAVLMTHGHMTVGVTGGELMVRVGRDAVDDALTRPGTRPLDMSGRPMRDWVLVDASALADDDLDAWVSRASAFVATLPPRS</sequence>
<keyword evidence="3" id="KW-1185">Reference proteome</keyword>
<name>A0A0A0BWF5_9CELL</name>
<dbReference type="AlphaFoldDB" id="A0A0A0BWF5"/>
<reference evidence="2 3" key="2">
    <citation type="journal article" date="2015" name="Stand. Genomic Sci.">
        <title>Draft genome sequence of Cellulomonas carbonis T26(T) and comparative analysis of six Cellulomonas genomes.</title>
        <authorList>
            <person name="Zhuang W."/>
            <person name="Zhang S."/>
            <person name="Xia X."/>
            <person name="Wang G."/>
        </authorList>
    </citation>
    <scope>NUCLEOTIDE SEQUENCE [LARGE SCALE GENOMIC DNA]</scope>
    <source>
        <strain evidence="2 3">T26</strain>
    </source>
</reference>
<feature type="domain" description="TfoX N-terminal" evidence="1">
    <location>
        <begin position="19"/>
        <end position="99"/>
    </location>
</feature>
<protein>
    <submittedName>
        <fullName evidence="2">RNA methyltransferase</fullName>
    </submittedName>
</protein>
<dbReference type="GO" id="GO:0008168">
    <property type="term" value="F:methyltransferase activity"/>
    <property type="evidence" value="ECO:0007669"/>
    <property type="project" value="UniProtKB-KW"/>
</dbReference>
<evidence type="ECO:0000259" key="1">
    <source>
        <dbReference type="Pfam" id="PF04993"/>
    </source>
</evidence>
<dbReference type="RefSeq" id="WP_043601890.1">
    <property type="nucleotide sequence ID" value="NZ_AXCY01000001.1"/>
</dbReference>
<dbReference type="Pfam" id="PF04993">
    <property type="entry name" value="TfoX_N"/>
    <property type="match status" value="1"/>
</dbReference>
<keyword evidence="2" id="KW-0808">Transferase</keyword>
<dbReference type="GO" id="GO:0032259">
    <property type="term" value="P:methylation"/>
    <property type="evidence" value="ECO:0007669"/>
    <property type="project" value="UniProtKB-KW"/>
</dbReference>
<dbReference type="Proteomes" id="UP000029839">
    <property type="component" value="Unassembled WGS sequence"/>
</dbReference>
<evidence type="ECO:0000313" key="3">
    <source>
        <dbReference type="Proteomes" id="UP000029839"/>
    </source>
</evidence>
<dbReference type="EMBL" id="AXCY01000001">
    <property type="protein sequence ID" value="KGM12713.1"/>
    <property type="molecule type" value="Genomic_DNA"/>
</dbReference>
<dbReference type="Gene3D" id="3.30.1460.30">
    <property type="entry name" value="YgaC/TfoX-N like chaperone"/>
    <property type="match status" value="1"/>
</dbReference>